<evidence type="ECO:0000256" key="4">
    <source>
        <dbReference type="ARBA" id="ARBA00022475"/>
    </source>
</evidence>
<organism evidence="13 14">
    <name type="scientific">Cellvibrio japonicus (strain Ueda107)</name>
    <name type="common">Pseudomonas fluorescens subsp. cellulosa</name>
    <dbReference type="NCBI Taxonomy" id="498211"/>
    <lineage>
        <taxon>Bacteria</taxon>
        <taxon>Pseudomonadati</taxon>
        <taxon>Pseudomonadota</taxon>
        <taxon>Gammaproteobacteria</taxon>
        <taxon>Cellvibrionales</taxon>
        <taxon>Cellvibrionaceae</taxon>
        <taxon>Cellvibrio</taxon>
    </lineage>
</organism>
<evidence type="ECO:0000313" key="14">
    <source>
        <dbReference type="Proteomes" id="UP000001036"/>
    </source>
</evidence>
<evidence type="ECO:0000256" key="9">
    <source>
        <dbReference type="ARBA" id="ARBA00023136"/>
    </source>
</evidence>
<dbReference type="SUPFAM" id="SSF50156">
    <property type="entry name" value="PDZ domain-like"/>
    <property type="match status" value="1"/>
</dbReference>
<sequence length="379" mass="40742">MGALTGIRPETRFPPTLSFNSAKDLTQFMSESMHQSHSSSRAALAQRSAQLEQHLNQLLAGAKRIPLRTWQWIITFFLVLWLSHTLAQLFWLLMPSPQIPPASIALVATGGAGSTGQAAESSININQLKTLTPFGNAPVAAPEPEQPQAAATTGIEDDAADTQLNLVLRGVLASNHEQAARAVISSGDRQEVYAIGDKLPVGNNVTLAKVLDLRVIISNNGKYESLWLFKDDPNAPKIASPMARPPAGNPQRDSGYAQAPFQQRPVHVDPQPEQRQFGPDPAGDPRMAAMGNTLADVVAMSIHREGGQVVGYKIRPGRNAEMFNSLGLQTDDIVTAVNGVPLTSPGKIMEIYKNMSNATSANLEIKRGGSVINLDIVLN</sequence>
<dbReference type="EMBL" id="CP000934">
    <property type="protein sequence ID" value="ACE83950.1"/>
    <property type="molecule type" value="Genomic_DNA"/>
</dbReference>
<dbReference type="Gene3D" id="2.30.42.10">
    <property type="match status" value="1"/>
</dbReference>
<dbReference type="HOGENOM" id="CLU_068012_0_0_6"/>
<dbReference type="KEGG" id="cja:CJA_3333"/>
<dbReference type="Proteomes" id="UP000001036">
    <property type="component" value="Chromosome"/>
</dbReference>
<dbReference type="GO" id="GO:0015628">
    <property type="term" value="P:protein secretion by the type II secretion system"/>
    <property type="evidence" value="ECO:0007669"/>
    <property type="project" value="InterPro"/>
</dbReference>
<comment type="similarity">
    <text evidence="2">Belongs to the GSP C family.</text>
</comment>
<evidence type="ECO:0000256" key="2">
    <source>
        <dbReference type="ARBA" id="ARBA00007986"/>
    </source>
</evidence>
<evidence type="ECO:0000256" key="8">
    <source>
        <dbReference type="ARBA" id="ARBA00022989"/>
    </source>
</evidence>
<evidence type="ECO:0000256" key="3">
    <source>
        <dbReference type="ARBA" id="ARBA00022448"/>
    </source>
</evidence>
<dbReference type="InterPro" id="IPR036034">
    <property type="entry name" value="PDZ_sf"/>
</dbReference>
<proteinExistence type="inferred from homology"/>
<keyword evidence="7" id="KW-0653">Protein transport</keyword>
<evidence type="ECO:0000256" key="1">
    <source>
        <dbReference type="ARBA" id="ARBA00004533"/>
    </source>
</evidence>
<dbReference type="STRING" id="498211.CJA_3333"/>
<evidence type="ECO:0000256" key="5">
    <source>
        <dbReference type="ARBA" id="ARBA00022519"/>
    </source>
</evidence>
<evidence type="ECO:0000256" key="10">
    <source>
        <dbReference type="SAM" id="MobiDB-lite"/>
    </source>
</evidence>
<dbReference type="AlphaFoldDB" id="B3PF19"/>
<feature type="region of interest" description="Disordered" evidence="10">
    <location>
        <begin position="237"/>
        <end position="285"/>
    </location>
</feature>
<reference evidence="13 14" key="1">
    <citation type="journal article" date="2008" name="J. Bacteriol.">
        <title>Insights into plant cell wall degradation from the genome sequence of the soil bacterium Cellvibrio japonicus.</title>
        <authorList>
            <person name="Deboy R.T."/>
            <person name="Mongodin E.F."/>
            <person name="Fouts D.E."/>
            <person name="Tailford L.E."/>
            <person name="Khouri H."/>
            <person name="Emerson J.B."/>
            <person name="Mohamoud Y."/>
            <person name="Watkins K."/>
            <person name="Henrissat B."/>
            <person name="Gilbert H.J."/>
            <person name="Nelson K.E."/>
        </authorList>
    </citation>
    <scope>NUCLEOTIDE SEQUENCE [LARGE SCALE GENOMIC DNA]</scope>
    <source>
        <strain evidence="13 14">Ueda107</strain>
    </source>
</reference>
<gene>
    <name evidence="13" type="primary">gspC</name>
    <name evidence="13" type="ordered locus">CJA_3333</name>
</gene>
<keyword evidence="5" id="KW-0997">Cell inner membrane</keyword>
<feature type="domain" description="Type II secretion system protein GspC N-terminal" evidence="12">
    <location>
        <begin position="77"/>
        <end position="227"/>
    </location>
</feature>
<dbReference type="GO" id="GO:0015627">
    <property type="term" value="C:type II protein secretion system complex"/>
    <property type="evidence" value="ECO:0007669"/>
    <property type="project" value="InterPro"/>
</dbReference>
<keyword evidence="3" id="KW-0813">Transport</keyword>
<dbReference type="Gene3D" id="2.30.30.830">
    <property type="match status" value="1"/>
</dbReference>
<evidence type="ECO:0000256" key="7">
    <source>
        <dbReference type="ARBA" id="ARBA00022927"/>
    </source>
</evidence>
<evidence type="ECO:0000256" key="11">
    <source>
        <dbReference type="SAM" id="Phobius"/>
    </source>
</evidence>
<evidence type="ECO:0000313" key="13">
    <source>
        <dbReference type="EMBL" id="ACE83950.1"/>
    </source>
</evidence>
<feature type="transmembrane region" description="Helical" evidence="11">
    <location>
        <begin position="72"/>
        <end position="94"/>
    </location>
</feature>
<comment type="subcellular location">
    <subcellularLocation>
        <location evidence="1">Cell inner membrane</location>
    </subcellularLocation>
</comment>
<accession>B3PF19</accession>
<keyword evidence="14" id="KW-1185">Reference proteome</keyword>
<keyword evidence="4" id="KW-1003">Cell membrane</keyword>
<protein>
    <submittedName>
        <fullName evidence="13">General secretion pathway protein C</fullName>
    </submittedName>
</protein>
<evidence type="ECO:0000259" key="12">
    <source>
        <dbReference type="Pfam" id="PF11356"/>
    </source>
</evidence>
<keyword evidence="9 11" id="KW-0472">Membrane</keyword>
<keyword evidence="6 11" id="KW-0812">Transmembrane</keyword>
<dbReference type="eggNOG" id="COG3031">
    <property type="taxonomic scope" value="Bacteria"/>
</dbReference>
<evidence type="ECO:0000256" key="6">
    <source>
        <dbReference type="ARBA" id="ARBA00022692"/>
    </source>
</evidence>
<name>B3PF19_CELJU</name>
<dbReference type="InterPro" id="IPR001639">
    <property type="entry name" value="T2SS_protein-GspC"/>
</dbReference>
<dbReference type="GO" id="GO:0005886">
    <property type="term" value="C:plasma membrane"/>
    <property type="evidence" value="ECO:0007669"/>
    <property type="project" value="UniProtKB-SubCell"/>
</dbReference>
<keyword evidence="8 11" id="KW-1133">Transmembrane helix</keyword>
<dbReference type="NCBIfam" id="TIGR01713">
    <property type="entry name" value="typeII_sec_gspC"/>
    <property type="match status" value="1"/>
</dbReference>
<dbReference type="InterPro" id="IPR024961">
    <property type="entry name" value="T2SS_GspC_N"/>
</dbReference>
<dbReference type="Pfam" id="PF11356">
    <property type="entry name" value="T2SSC"/>
    <property type="match status" value="1"/>
</dbReference>